<dbReference type="InterPro" id="IPR017439">
    <property type="entry name" value="Amidohydrolase"/>
</dbReference>
<dbReference type="RefSeq" id="WP_111435088.1">
    <property type="nucleotide sequence ID" value="NZ_JACIGG010000027.1"/>
</dbReference>
<dbReference type="Proteomes" id="UP000249299">
    <property type="component" value="Unassembled WGS sequence"/>
</dbReference>
<reference evidence="4 5" key="1">
    <citation type="submission" date="2017-07" db="EMBL/GenBank/DDBJ databases">
        <title>Draft Genome Sequences of Select Purple Nonsulfur Bacteria.</title>
        <authorList>
            <person name="Lasarre B."/>
            <person name="Mckinlay J.B."/>
        </authorList>
    </citation>
    <scope>NUCLEOTIDE SEQUENCE [LARGE SCALE GENOMIC DNA]</scope>
    <source>
        <strain evidence="4 5">DSM 11290</strain>
    </source>
</reference>
<protein>
    <submittedName>
        <fullName evidence="4">Amidohydrolase</fullName>
    </submittedName>
</protein>
<gene>
    <name evidence="4" type="ORF">CH339_14495</name>
</gene>
<keyword evidence="1 4" id="KW-0378">Hydrolase</keyword>
<evidence type="ECO:0000313" key="5">
    <source>
        <dbReference type="Proteomes" id="UP000249299"/>
    </source>
</evidence>
<dbReference type="NCBIfam" id="TIGR01891">
    <property type="entry name" value="amidohydrolases"/>
    <property type="match status" value="1"/>
</dbReference>
<dbReference type="OrthoDB" id="9777385at2"/>
<evidence type="ECO:0000313" key="4">
    <source>
        <dbReference type="EMBL" id="RAI26304.1"/>
    </source>
</evidence>
<dbReference type="SUPFAM" id="SSF55031">
    <property type="entry name" value="Bacterial exopeptidase dimerisation domain"/>
    <property type="match status" value="1"/>
</dbReference>
<dbReference type="AlphaFoldDB" id="A0A327JLN9"/>
<feature type="domain" description="Peptidase M20 dimerisation" evidence="3">
    <location>
        <begin position="189"/>
        <end position="283"/>
    </location>
</feature>
<evidence type="ECO:0000256" key="1">
    <source>
        <dbReference type="ARBA" id="ARBA00022801"/>
    </source>
</evidence>
<dbReference type="InterPro" id="IPR002933">
    <property type="entry name" value="Peptidase_M20"/>
</dbReference>
<evidence type="ECO:0000256" key="2">
    <source>
        <dbReference type="PIRSR" id="PIRSR005962-1"/>
    </source>
</evidence>
<proteinExistence type="predicted"/>
<sequence length="389" mass="41758">MPIINRFADLHEEIAGWRHDFHRHPELRFDVHRTAGIVARKLEEFGCDEVATGIGRTGVVGVIRGRTSGSGKVIGLRADMDALPIAEATSRPYASEADGLMHACGHDGHSAMLLGAAKYLTETRNFDGTAIMVFQPAEEGGAGAKEMIDDGLMERFGIQEIYGLHNIPGIQAGNFAVKSGAMMAATDRLTIEVDGIGGHGAFPHTTVDPVLVGSHIVTGLQSIVSRNVDPREAAVISITIFRAGEADNVIPPSAYLKGTVRALDAATRDTLEARIRAYVTATAEAFGASVRLTYQRDYPVTMNHPDQADLAASVAEKVVGPARLDRDPVPIMGGEDFAWMLEARPGAYIYMGNGDSAGLHHPEYDFSDDAIPYGCSYWVSLVETAMPLD</sequence>
<comment type="cofactor">
    <cofactor evidence="2">
        <name>Mn(2+)</name>
        <dbReference type="ChEBI" id="CHEBI:29035"/>
    </cofactor>
    <text evidence="2">The Mn(2+) ion enhances activity.</text>
</comment>
<name>A0A327JLN9_9HYPH</name>
<dbReference type="Pfam" id="PF01546">
    <property type="entry name" value="Peptidase_M20"/>
    <property type="match status" value="1"/>
</dbReference>
<keyword evidence="5" id="KW-1185">Reference proteome</keyword>
<feature type="binding site" evidence="2">
    <location>
        <position position="360"/>
    </location>
    <ligand>
        <name>Mn(2+)</name>
        <dbReference type="ChEBI" id="CHEBI:29035"/>
        <label>2</label>
    </ligand>
</feature>
<dbReference type="GO" id="GO:0019877">
    <property type="term" value="P:diaminopimelate biosynthetic process"/>
    <property type="evidence" value="ECO:0007669"/>
    <property type="project" value="UniProtKB-ARBA"/>
</dbReference>
<feature type="binding site" evidence="2">
    <location>
        <position position="104"/>
    </location>
    <ligand>
        <name>Mn(2+)</name>
        <dbReference type="ChEBI" id="CHEBI:29035"/>
        <label>2</label>
    </ligand>
</feature>
<dbReference type="FunFam" id="3.30.70.360:FF:000001">
    <property type="entry name" value="N-acetyldiaminopimelate deacetylase"/>
    <property type="match status" value="1"/>
</dbReference>
<organism evidence="4 5">
    <name type="scientific">Rhodobium orientis</name>
    <dbReference type="NCBI Taxonomy" id="34017"/>
    <lineage>
        <taxon>Bacteria</taxon>
        <taxon>Pseudomonadati</taxon>
        <taxon>Pseudomonadota</taxon>
        <taxon>Alphaproteobacteria</taxon>
        <taxon>Hyphomicrobiales</taxon>
        <taxon>Rhodobiaceae</taxon>
        <taxon>Rhodobium</taxon>
    </lineage>
</organism>
<dbReference type="Gene3D" id="3.40.630.10">
    <property type="entry name" value="Zn peptidases"/>
    <property type="match status" value="1"/>
</dbReference>
<feature type="binding site" evidence="2">
    <location>
        <position position="165"/>
    </location>
    <ligand>
        <name>Mn(2+)</name>
        <dbReference type="ChEBI" id="CHEBI:29035"/>
        <label>2</label>
    </ligand>
</feature>
<dbReference type="GO" id="GO:0050118">
    <property type="term" value="F:N-acetyldiaminopimelate deacetylase activity"/>
    <property type="evidence" value="ECO:0007669"/>
    <property type="project" value="UniProtKB-ARBA"/>
</dbReference>
<dbReference type="PANTHER" id="PTHR11014">
    <property type="entry name" value="PEPTIDASE M20 FAMILY MEMBER"/>
    <property type="match status" value="1"/>
</dbReference>
<dbReference type="Pfam" id="PF07687">
    <property type="entry name" value="M20_dimer"/>
    <property type="match status" value="1"/>
</dbReference>
<dbReference type="Gene3D" id="3.30.70.360">
    <property type="match status" value="1"/>
</dbReference>
<dbReference type="EMBL" id="NPEV01000032">
    <property type="protein sequence ID" value="RAI26304.1"/>
    <property type="molecule type" value="Genomic_DNA"/>
</dbReference>
<dbReference type="CDD" id="cd05666">
    <property type="entry name" value="M20_Acy1-like"/>
    <property type="match status" value="1"/>
</dbReference>
<dbReference type="PIRSF" id="PIRSF005962">
    <property type="entry name" value="Pept_M20D_amidohydro"/>
    <property type="match status" value="1"/>
</dbReference>
<dbReference type="GO" id="GO:0046872">
    <property type="term" value="F:metal ion binding"/>
    <property type="evidence" value="ECO:0007669"/>
    <property type="project" value="UniProtKB-KW"/>
</dbReference>
<keyword evidence="2" id="KW-0479">Metal-binding</keyword>
<dbReference type="PANTHER" id="PTHR11014:SF63">
    <property type="entry name" value="METALLOPEPTIDASE, PUTATIVE (AFU_ORTHOLOGUE AFUA_6G09600)-RELATED"/>
    <property type="match status" value="1"/>
</dbReference>
<evidence type="ECO:0000259" key="3">
    <source>
        <dbReference type="Pfam" id="PF07687"/>
    </source>
</evidence>
<feature type="binding site" evidence="2">
    <location>
        <position position="106"/>
    </location>
    <ligand>
        <name>Mn(2+)</name>
        <dbReference type="ChEBI" id="CHEBI:29035"/>
        <label>2</label>
    </ligand>
</feature>
<dbReference type="InterPro" id="IPR036264">
    <property type="entry name" value="Bact_exopeptidase_dim_dom"/>
</dbReference>
<feature type="binding site" evidence="2">
    <location>
        <position position="139"/>
    </location>
    <ligand>
        <name>Mn(2+)</name>
        <dbReference type="ChEBI" id="CHEBI:29035"/>
        <label>2</label>
    </ligand>
</feature>
<comment type="caution">
    <text evidence="4">The sequence shown here is derived from an EMBL/GenBank/DDBJ whole genome shotgun (WGS) entry which is preliminary data.</text>
</comment>
<dbReference type="SUPFAM" id="SSF53187">
    <property type="entry name" value="Zn-dependent exopeptidases"/>
    <property type="match status" value="1"/>
</dbReference>
<accession>A0A327JLN9</accession>
<dbReference type="InterPro" id="IPR011650">
    <property type="entry name" value="Peptidase_M20_dimer"/>
</dbReference>
<keyword evidence="2" id="KW-0464">Manganese</keyword>